<dbReference type="RefSeq" id="WP_136898528.1">
    <property type="nucleotide sequence ID" value="NZ_SWJE01000020.1"/>
</dbReference>
<accession>A0A4U1HK52</accession>
<keyword evidence="2 5" id="KW-0560">Oxidoreductase</keyword>
<evidence type="ECO:0000313" key="5">
    <source>
        <dbReference type="EMBL" id="TKC80348.1"/>
    </source>
</evidence>
<evidence type="ECO:0000313" key="6">
    <source>
        <dbReference type="Proteomes" id="UP000305539"/>
    </source>
</evidence>
<dbReference type="InterPro" id="IPR036291">
    <property type="entry name" value="NAD(P)-bd_dom_sf"/>
</dbReference>
<evidence type="ECO:0000256" key="2">
    <source>
        <dbReference type="ARBA" id="ARBA00023002"/>
    </source>
</evidence>
<dbReference type="InterPro" id="IPR030827">
    <property type="entry name" value="Myo_inos_IolG"/>
</dbReference>
<gene>
    <name evidence="5" type="primary">iolG</name>
    <name evidence="5" type="ORF">FAZ69_28960</name>
</gene>
<sequence length="344" mass="36698">MTNAASPAVRSTPINVAVFGAGRIGRIHAANLARQPGVKLKYVVDVNREAAAALAAEHGAQVADVDGAMGDASIGATVICSSTDTHAGLIEQSAAQKKHVFCEKPVDLTVERARACAAAVERAGVVCMIGFQRRFDPTFAAVKARIDAGEIGTPEMLVVTSRDPGAPPVEYILRSGGIFKDMLIHDFDIFRWILDDEAETLHATGSVLSDPAIADAGDIDSTAVTIRTRRGRLCQINTARRAAYGYDQRFEVLGSEGMLQAGNVRPTEVVAYSNKAVSSDVPEAFFLERYRAAYALEIAHFFEAVTRGLPVRTTVADGLKALELAEAATRSWREGRAVRVGGDA</sequence>
<keyword evidence="6" id="KW-1185">Reference proteome</keyword>
<dbReference type="EC" id="1.1.1.18" evidence="5"/>
<dbReference type="GO" id="GO:0000166">
    <property type="term" value="F:nucleotide binding"/>
    <property type="evidence" value="ECO:0007669"/>
    <property type="project" value="InterPro"/>
</dbReference>
<dbReference type="AlphaFoldDB" id="A0A4U1HK52"/>
<evidence type="ECO:0000256" key="1">
    <source>
        <dbReference type="ARBA" id="ARBA00010928"/>
    </source>
</evidence>
<feature type="domain" description="Gfo/Idh/MocA-like oxidoreductase N-terminal" evidence="3">
    <location>
        <begin position="14"/>
        <end position="131"/>
    </location>
</feature>
<feature type="domain" description="Gfo/Idh/MocA-like oxidoreductase C-terminal" evidence="4">
    <location>
        <begin position="143"/>
        <end position="339"/>
    </location>
</feature>
<dbReference type="NCBIfam" id="TIGR04380">
    <property type="entry name" value="myo_inos_iolG"/>
    <property type="match status" value="1"/>
</dbReference>
<dbReference type="SUPFAM" id="SSF51735">
    <property type="entry name" value="NAD(P)-binding Rossmann-fold domains"/>
    <property type="match status" value="1"/>
</dbReference>
<dbReference type="GO" id="GO:0005737">
    <property type="term" value="C:cytoplasm"/>
    <property type="evidence" value="ECO:0007669"/>
    <property type="project" value="TreeGrafter"/>
</dbReference>
<protein>
    <submittedName>
        <fullName evidence="5">Inositol 2-dehydrogenase</fullName>
        <ecNumber evidence="5">1.1.1.18</ecNumber>
    </submittedName>
</protein>
<dbReference type="GO" id="GO:0050112">
    <property type="term" value="F:inositol 2-dehydrogenase (NAD+) activity"/>
    <property type="evidence" value="ECO:0007669"/>
    <property type="project" value="UniProtKB-EC"/>
</dbReference>
<dbReference type="Pfam" id="PF02894">
    <property type="entry name" value="GFO_IDH_MocA_C"/>
    <property type="match status" value="1"/>
</dbReference>
<dbReference type="PANTHER" id="PTHR42840:SF3">
    <property type="entry name" value="BINDING ROSSMANN FOLD OXIDOREDUCTASE, PUTATIVE (AFU_ORTHOLOGUE AFUA_2G10240)-RELATED"/>
    <property type="match status" value="1"/>
</dbReference>
<dbReference type="PANTHER" id="PTHR42840">
    <property type="entry name" value="NAD(P)-BINDING ROSSMANN-FOLD SUPERFAMILY PROTEIN-RELATED"/>
    <property type="match status" value="1"/>
</dbReference>
<dbReference type="InterPro" id="IPR004104">
    <property type="entry name" value="Gfo/Idh/MocA-like_OxRdtase_C"/>
</dbReference>
<comment type="caution">
    <text evidence="5">The sequence shown here is derived from an EMBL/GenBank/DDBJ whole genome shotgun (WGS) entry which is preliminary data.</text>
</comment>
<dbReference type="SUPFAM" id="SSF55347">
    <property type="entry name" value="Glyceraldehyde-3-phosphate dehydrogenase-like, C-terminal domain"/>
    <property type="match status" value="1"/>
</dbReference>
<dbReference type="OrthoDB" id="8565814at2"/>
<dbReference type="GO" id="GO:0006740">
    <property type="term" value="P:NADPH regeneration"/>
    <property type="evidence" value="ECO:0007669"/>
    <property type="project" value="TreeGrafter"/>
</dbReference>
<evidence type="ECO:0000259" key="4">
    <source>
        <dbReference type="Pfam" id="PF02894"/>
    </source>
</evidence>
<dbReference type="Gene3D" id="3.40.50.720">
    <property type="entry name" value="NAD(P)-binding Rossmann-like Domain"/>
    <property type="match status" value="1"/>
</dbReference>
<comment type="similarity">
    <text evidence="1">Belongs to the Gfo/Idh/MocA family.</text>
</comment>
<dbReference type="InterPro" id="IPR000683">
    <property type="entry name" value="Gfo/Idh/MocA-like_OxRdtase_N"/>
</dbReference>
<name>A0A4U1HK52_9BURK</name>
<proteinExistence type="inferred from homology"/>
<organism evidence="5 6">
    <name type="scientific">Trinickia terrae</name>
    <dbReference type="NCBI Taxonomy" id="2571161"/>
    <lineage>
        <taxon>Bacteria</taxon>
        <taxon>Pseudomonadati</taxon>
        <taxon>Pseudomonadota</taxon>
        <taxon>Betaproteobacteria</taxon>
        <taxon>Burkholderiales</taxon>
        <taxon>Burkholderiaceae</taxon>
        <taxon>Trinickia</taxon>
    </lineage>
</organism>
<dbReference type="Proteomes" id="UP000305539">
    <property type="component" value="Unassembled WGS sequence"/>
</dbReference>
<dbReference type="EMBL" id="SWJE01000020">
    <property type="protein sequence ID" value="TKC80348.1"/>
    <property type="molecule type" value="Genomic_DNA"/>
</dbReference>
<dbReference type="Gene3D" id="3.30.360.10">
    <property type="entry name" value="Dihydrodipicolinate Reductase, domain 2"/>
    <property type="match status" value="1"/>
</dbReference>
<reference evidence="5 6" key="1">
    <citation type="submission" date="2019-04" db="EMBL/GenBank/DDBJ databases">
        <title>Trinickia sp. 7GSK02, isolated from subtropical forest soil.</title>
        <authorList>
            <person name="Gao Z.-H."/>
            <person name="Qiu L.-H."/>
        </authorList>
    </citation>
    <scope>NUCLEOTIDE SEQUENCE [LARGE SCALE GENOMIC DNA]</scope>
    <source>
        <strain evidence="5 6">7GSK02</strain>
    </source>
</reference>
<evidence type="ECO:0000259" key="3">
    <source>
        <dbReference type="Pfam" id="PF01408"/>
    </source>
</evidence>
<dbReference type="Pfam" id="PF01408">
    <property type="entry name" value="GFO_IDH_MocA"/>
    <property type="match status" value="1"/>
</dbReference>